<proteinExistence type="inferred from homology"/>
<dbReference type="AlphaFoldDB" id="A0A1U8JQ45"/>
<dbReference type="PANTHER" id="PTHR43003:SF8">
    <property type="entry name" value="HHH-GPD DOMAIN-CONTAINING PROTEIN"/>
    <property type="match status" value="1"/>
</dbReference>
<dbReference type="RefSeq" id="XP_016692396.1">
    <property type="nucleotide sequence ID" value="XM_016836907.2"/>
</dbReference>
<dbReference type="GO" id="GO:0006307">
    <property type="term" value="P:DNA alkylation repair"/>
    <property type="evidence" value="ECO:0000318"/>
    <property type="project" value="GO_Central"/>
</dbReference>
<dbReference type="InterPro" id="IPR011257">
    <property type="entry name" value="DNA_glycosylase"/>
</dbReference>
<dbReference type="PANTHER" id="PTHR43003">
    <property type="entry name" value="DNA-3-METHYLADENINE GLYCOSYLASE"/>
    <property type="match status" value="1"/>
</dbReference>
<feature type="domain" description="HhH-GPD" evidence="4">
    <location>
        <begin position="122"/>
        <end position="277"/>
    </location>
</feature>
<reference evidence="5" key="1">
    <citation type="journal article" date="2020" name="Nat. Genet.">
        <title>Genomic diversifications of five Gossypium allopolyploid species and their impact on cotton improvement.</title>
        <authorList>
            <person name="Chen Z.J."/>
            <person name="Sreedasyam A."/>
            <person name="Ando A."/>
            <person name="Song Q."/>
            <person name="De Santiago L.M."/>
            <person name="Hulse-Kemp A.M."/>
            <person name="Ding M."/>
            <person name="Ye W."/>
            <person name="Kirkbride R.C."/>
            <person name="Jenkins J."/>
            <person name="Plott C."/>
            <person name="Lovell J."/>
            <person name="Lin Y.M."/>
            <person name="Vaughn R."/>
            <person name="Liu B."/>
            <person name="Simpson S."/>
            <person name="Scheffler B.E."/>
            <person name="Wen L."/>
            <person name="Saski C.A."/>
            <person name="Grover C.E."/>
            <person name="Hu G."/>
            <person name="Conover J.L."/>
            <person name="Carlson J.W."/>
            <person name="Shu S."/>
            <person name="Boston L.B."/>
            <person name="Williams M."/>
            <person name="Peterson D.G."/>
            <person name="McGee K."/>
            <person name="Jones D.C."/>
            <person name="Wendel J.F."/>
            <person name="Stelly D.M."/>
            <person name="Grimwood J."/>
            <person name="Schmutz J."/>
        </authorList>
    </citation>
    <scope>NUCLEOTIDE SEQUENCE [LARGE SCALE GENOMIC DNA]</scope>
    <source>
        <strain evidence="5">cv. TM-1</strain>
    </source>
</reference>
<dbReference type="SMR" id="A0A1U8JQ45"/>
<accession>A0A1U8JQ45</accession>
<dbReference type="GO" id="GO:0006285">
    <property type="term" value="P:base-excision repair, AP site formation"/>
    <property type="evidence" value="ECO:0000318"/>
    <property type="project" value="GO_Central"/>
</dbReference>
<dbReference type="GeneID" id="107909405"/>
<sequence>MPKRKQISTMNHPPPQTTAITTRTTVKKLRENPTPSSKIPFQSRKIRKLTTTATVVDNDPTKSPHPPLIKIPKSLSTKPEIDAALNHLRSADPLLAALISTHAPPKLSPNNSPFLSLTKSIIFQQLATKAANSIYTRFVSLCGTHSDVVPNRVLSLTPQKLRETGVSARKASYLHDLSDKFSTGFLSDTLILTADDETLFQMLTSVKGIGPWSVHMFMIFSLHRPDVLPVGDLGVRKGVQCLYGLKDLPKPMQMEQICEKWRPYRSVGSWYMWRLMEAKTTKGNNGNAQGVVEDDQSGGF</sequence>
<dbReference type="InterPro" id="IPR051912">
    <property type="entry name" value="Alkylbase_DNA_Glycosylase/TA"/>
</dbReference>
<dbReference type="FunFam" id="1.10.340.30:FF:000004">
    <property type="entry name" value="DNA-3-methyladenine glycosylase II"/>
    <property type="match status" value="1"/>
</dbReference>
<dbReference type="STRING" id="3635.A0A1U8JQ45"/>
<evidence type="ECO:0000259" key="4">
    <source>
        <dbReference type="SMART" id="SM00478"/>
    </source>
</evidence>
<keyword evidence="5" id="KW-1185">Reference proteome</keyword>
<keyword evidence="2" id="KW-0227">DNA damage</keyword>
<dbReference type="OrthoDB" id="415889at2759"/>
<reference evidence="6" key="2">
    <citation type="submission" date="2025-08" db="UniProtKB">
        <authorList>
            <consortium name="RefSeq"/>
        </authorList>
    </citation>
    <scope>IDENTIFICATION</scope>
</reference>
<dbReference type="FunFam" id="1.10.1670.40:FF:000001">
    <property type="entry name" value="Probable DNA-3-methyladenine glycosylase 2"/>
    <property type="match status" value="1"/>
</dbReference>
<dbReference type="Gene3D" id="1.10.1670.40">
    <property type="match status" value="1"/>
</dbReference>
<dbReference type="PaxDb" id="3635-A0A1U8JQ45"/>
<organism evidence="5 6">
    <name type="scientific">Gossypium hirsutum</name>
    <name type="common">Upland cotton</name>
    <name type="synonym">Gossypium mexicanum</name>
    <dbReference type="NCBI Taxonomy" id="3635"/>
    <lineage>
        <taxon>Eukaryota</taxon>
        <taxon>Viridiplantae</taxon>
        <taxon>Streptophyta</taxon>
        <taxon>Embryophyta</taxon>
        <taxon>Tracheophyta</taxon>
        <taxon>Spermatophyta</taxon>
        <taxon>Magnoliopsida</taxon>
        <taxon>eudicotyledons</taxon>
        <taxon>Gunneridae</taxon>
        <taxon>Pentapetalae</taxon>
        <taxon>rosids</taxon>
        <taxon>malvids</taxon>
        <taxon>Malvales</taxon>
        <taxon>Malvaceae</taxon>
        <taxon>Malvoideae</taxon>
        <taxon>Gossypium</taxon>
    </lineage>
</organism>
<name>A0A1U8JQ45_GOSHI</name>
<evidence type="ECO:0000313" key="5">
    <source>
        <dbReference type="Proteomes" id="UP000818029"/>
    </source>
</evidence>
<gene>
    <name evidence="6" type="primary">LOC107909405</name>
</gene>
<comment type="similarity">
    <text evidence="1">Belongs to the alkylbase DNA glycosidase AlkA family.</text>
</comment>
<dbReference type="Pfam" id="PF00730">
    <property type="entry name" value="HhH-GPD"/>
    <property type="match status" value="1"/>
</dbReference>
<dbReference type="GO" id="GO:0008725">
    <property type="term" value="F:DNA-3-methyladenine glycosylase activity"/>
    <property type="evidence" value="ECO:0000318"/>
    <property type="project" value="GO_Central"/>
</dbReference>
<dbReference type="GO" id="GO:0005634">
    <property type="term" value="C:nucleus"/>
    <property type="evidence" value="ECO:0000318"/>
    <property type="project" value="GO_Central"/>
</dbReference>
<evidence type="ECO:0000256" key="1">
    <source>
        <dbReference type="ARBA" id="ARBA00010817"/>
    </source>
</evidence>
<protein>
    <submittedName>
        <fullName evidence="6">DNA-3-methyladenine glycosylase 1</fullName>
    </submittedName>
</protein>
<keyword evidence="3" id="KW-0234">DNA repair</keyword>
<dbReference type="GO" id="GO:0043916">
    <property type="term" value="F:DNA-7-methylguanine glycosylase activity"/>
    <property type="evidence" value="ECO:0000318"/>
    <property type="project" value="GO_Central"/>
</dbReference>
<dbReference type="SMART" id="SM00478">
    <property type="entry name" value="ENDO3c"/>
    <property type="match status" value="1"/>
</dbReference>
<dbReference type="InterPro" id="IPR003265">
    <property type="entry name" value="HhH-GPD_domain"/>
</dbReference>
<evidence type="ECO:0000256" key="3">
    <source>
        <dbReference type="ARBA" id="ARBA00023204"/>
    </source>
</evidence>
<evidence type="ECO:0000256" key="2">
    <source>
        <dbReference type="ARBA" id="ARBA00022763"/>
    </source>
</evidence>
<evidence type="ECO:0000313" key="6">
    <source>
        <dbReference type="RefSeq" id="XP_016692396.1"/>
    </source>
</evidence>
<dbReference type="Gene3D" id="1.10.340.30">
    <property type="entry name" value="Hypothetical protein, domain 2"/>
    <property type="match status" value="1"/>
</dbReference>
<dbReference type="GO" id="GO:0032131">
    <property type="term" value="F:alkylated DNA binding"/>
    <property type="evidence" value="ECO:0000318"/>
    <property type="project" value="GO_Central"/>
</dbReference>
<dbReference type="KEGG" id="ghi:107909405"/>
<dbReference type="Proteomes" id="UP000818029">
    <property type="component" value="Chromosome D03"/>
</dbReference>
<dbReference type="GO" id="GO:0032993">
    <property type="term" value="C:protein-DNA complex"/>
    <property type="evidence" value="ECO:0007669"/>
    <property type="project" value="TreeGrafter"/>
</dbReference>
<dbReference type="CDD" id="cd00056">
    <property type="entry name" value="ENDO3c"/>
    <property type="match status" value="1"/>
</dbReference>
<dbReference type="SUPFAM" id="SSF48150">
    <property type="entry name" value="DNA-glycosylase"/>
    <property type="match status" value="1"/>
</dbReference>